<dbReference type="Proteomes" id="UP000469452">
    <property type="component" value="Unassembled WGS sequence"/>
</dbReference>
<gene>
    <name evidence="4" type="ORF">AaE_006061</name>
</gene>
<comment type="caution">
    <text evidence="4">The sequence shown here is derived from an EMBL/GenBank/DDBJ whole genome shotgun (WGS) entry which is preliminary data.</text>
</comment>
<evidence type="ECO:0000313" key="5">
    <source>
        <dbReference type="Proteomes" id="UP000469452"/>
    </source>
</evidence>
<dbReference type="EMBL" id="VJMI01011597">
    <property type="protein sequence ID" value="KAF0752377.1"/>
    <property type="molecule type" value="Genomic_DNA"/>
</dbReference>
<feature type="domain" description="HTH CENPB-type" evidence="3">
    <location>
        <begin position="58"/>
        <end position="129"/>
    </location>
</feature>
<dbReference type="InterPro" id="IPR006600">
    <property type="entry name" value="HTH_CenpB_DNA-bd_dom"/>
</dbReference>
<evidence type="ECO:0000259" key="3">
    <source>
        <dbReference type="PROSITE" id="PS51253"/>
    </source>
</evidence>
<dbReference type="GO" id="GO:0003677">
    <property type="term" value="F:DNA binding"/>
    <property type="evidence" value="ECO:0007669"/>
    <property type="project" value="UniProtKB-KW"/>
</dbReference>
<protein>
    <recommendedName>
        <fullName evidence="3">HTH CENPB-type domain-containing protein</fullName>
    </recommendedName>
</protein>
<keyword evidence="2" id="KW-0539">Nucleus</keyword>
<keyword evidence="1" id="KW-0238">DNA-binding</keyword>
<dbReference type="InterPro" id="IPR009057">
    <property type="entry name" value="Homeodomain-like_sf"/>
</dbReference>
<organism evidence="4 5">
    <name type="scientific">Aphanomyces astaci</name>
    <name type="common">Crayfish plague agent</name>
    <dbReference type="NCBI Taxonomy" id="112090"/>
    <lineage>
        <taxon>Eukaryota</taxon>
        <taxon>Sar</taxon>
        <taxon>Stramenopiles</taxon>
        <taxon>Oomycota</taxon>
        <taxon>Saprolegniomycetes</taxon>
        <taxon>Saprolegniales</taxon>
        <taxon>Verrucalvaceae</taxon>
        <taxon>Aphanomyces</taxon>
    </lineage>
</organism>
<name>A0A6A5A6A4_APHAT</name>
<dbReference type="SUPFAM" id="SSF46689">
    <property type="entry name" value="Homeodomain-like"/>
    <property type="match status" value="2"/>
</dbReference>
<dbReference type="Gene3D" id="1.10.10.60">
    <property type="entry name" value="Homeodomain-like"/>
    <property type="match status" value="1"/>
</dbReference>
<proteinExistence type="predicted"/>
<dbReference type="InterPro" id="IPR007889">
    <property type="entry name" value="HTH_Psq"/>
</dbReference>
<dbReference type="Pfam" id="PF05225">
    <property type="entry name" value="HTH_psq"/>
    <property type="match status" value="1"/>
</dbReference>
<reference evidence="4 5" key="1">
    <citation type="submission" date="2019-06" db="EMBL/GenBank/DDBJ databases">
        <title>Genomics analysis of Aphanomyces spp. identifies a new class of oomycete effector associated with host adaptation.</title>
        <authorList>
            <person name="Gaulin E."/>
        </authorList>
    </citation>
    <scope>NUCLEOTIDE SEQUENCE [LARGE SCALE GENOMIC DNA]</scope>
    <source>
        <strain evidence="4 5">E</strain>
    </source>
</reference>
<accession>A0A6A5A6A4</accession>
<dbReference type="AlphaFoldDB" id="A0A6A5A6A4"/>
<sequence>MPPKTTYSVTDMASAVKDVLKKADTSLNIAKRYGIPTRTLRAHVKQAKNVGDSAVPPKRMGPRPTLPMSIEHDLVTWIADMERDGRAVGQTQILNKANAILARIQGKSASLTKGWFYRFMNRHPVLSRKQVRVGTATARRGAISSRHTQR</sequence>
<evidence type="ECO:0000256" key="2">
    <source>
        <dbReference type="ARBA" id="ARBA00023242"/>
    </source>
</evidence>
<evidence type="ECO:0000256" key="1">
    <source>
        <dbReference type="ARBA" id="ARBA00023125"/>
    </source>
</evidence>
<evidence type="ECO:0000313" key="4">
    <source>
        <dbReference type="EMBL" id="KAF0752377.1"/>
    </source>
</evidence>
<dbReference type="SMART" id="SM00674">
    <property type="entry name" value="CENPB"/>
    <property type="match status" value="1"/>
</dbReference>
<dbReference type="Pfam" id="PF03221">
    <property type="entry name" value="HTH_Tnp_Tc5"/>
    <property type="match status" value="1"/>
</dbReference>
<dbReference type="PROSITE" id="PS51253">
    <property type="entry name" value="HTH_CENPB"/>
    <property type="match status" value="1"/>
</dbReference>